<gene>
    <name evidence="2" type="ORF">CBP76_06185</name>
</gene>
<sequence>MIKNLPTRFFIVFLCTLIVPIIYILSPRDISSIFETKIIWIDKSKQRSIDEFNSTERKHYSYVSFDNLYDNTGLYYGSRIFQIGHIQNVDLSEKYLLVALDDNDESRTIKLKYNLSNFARGGVKLQENEPIKFYGRVLTTDSYVNERGRNIDRPVISADFIQTKLDKRGNNYGTI</sequence>
<dbReference type="Proteomes" id="UP000235649">
    <property type="component" value="Unassembled WGS sequence"/>
</dbReference>
<dbReference type="AlphaFoldDB" id="A0A2N7AUJ4"/>
<dbReference type="OrthoDB" id="2289674at2"/>
<evidence type="ECO:0000313" key="3">
    <source>
        <dbReference type="Proteomes" id="UP000235649"/>
    </source>
</evidence>
<organism evidence="2 3">
    <name type="scientific">Companilactobacillus nuruki</name>
    <dbReference type="NCBI Taxonomy" id="1993540"/>
    <lineage>
        <taxon>Bacteria</taxon>
        <taxon>Bacillati</taxon>
        <taxon>Bacillota</taxon>
        <taxon>Bacilli</taxon>
        <taxon>Lactobacillales</taxon>
        <taxon>Lactobacillaceae</taxon>
        <taxon>Companilactobacillus</taxon>
    </lineage>
</organism>
<evidence type="ECO:0000313" key="2">
    <source>
        <dbReference type="EMBL" id="PMD70775.1"/>
    </source>
</evidence>
<accession>A0A2N7AUJ4</accession>
<dbReference type="EMBL" id="NIPR01000015">
    <property type="protein sequence ID" value="PMD70775.1"/>
    <property type="molecule type" value="Genomic_DNA"/>
</dbReference>
<proteinExistence type="predicted"/>
<protein>
    <submittedName>
        <fullName evidence="2">Uncharacterized protein</fullName>
    </submittedName>
</protein>
<reference evidence="2 3" key="1">
    <citation type="submission" date="2017-05" db="EMBL/GenBank/DDBJ databases">
        <title>Lactobacillus nurukis nov., sp. nov., isolated from nuruk.</title>
        <authorList>
            <person name="Kim S.-J."/>
        </authorList>
    </citation>
    <scope>NUCLEOTIDE SEQUENCE [LARGE SCALE GENOMIC DNA]</scope>
    <source>
        <strain evidence="2 3">SYF10-1a</strain>
    </source>
</reference>
<keyword evidence="1" id="KW-0812">Transmembrane</keyword>
<keyword evidence="3" id="KW-1185">Reference proteome</keyword>
<keyword evidence="1" id="KW-0472">Membrane</keyword>
<comment type="caution">
    <text evidence="2">The sequence shown here is derived from an EMBL/GenBank/DDBJ whole genome shotgun (WGS) entry which is preliminary data.</text>
</comment>
<feature type="transmembrane region" description="Helical" evidence="1">
    <location>
        <begin position="7"/>
        <end position="25"/>
    </location>
</feature>
<name>A0A2N7AUJ4_9LACO</name>
<dbReference type="RefSeq" id="WP_102196079.1">
    <property type="nucleotide sequence ID" value="NZ_NIPR01000015.1"/>
</dbReference>
<keyword evidence="1" id="KW-1133">Transmembrane helix</keyword>
<evidence type="ECO:0000256" key="1">
    <source>
        <dbReference type="SAM" id="Phobius"/>
    </source>
</evidence>